<dbReference type="Proteomes" id="UP000326364">
    <property type="component" value="Unassembled WGS sequence"/>
</dbReference>
<evidence type="ECO:0000313" key="4">
    <source>
        <dbReference type="EMBL" id="KAA9033171.1"/>
    </source>
</evidence>
<gene>
    <name evidence="4" type="ORF">F4U95_04075</name>
    <name evidence="3" type="ORF">F4U96_04075</name>
</gene>
<keyword evidence="1" id="KW-0732">Signal</keyword>
<dbReference type="AlphaFoldDB" id="A0A5J5I7N3"/>
<accession>A0A5J5I7N3</accession>
<dbReference type="InterPro" id="IPR009739">
    <property type="entry name" value="LprI-like_N"/>
</dbReference>
<organism evidence="4 5">
    <name type="scientific">Sphingobium limneticum</name>
    <dbReference type="NCBI Taxonomy" id="1007511"/>
    <lineage>
        <taxon>Bacteria</taxon>
        <taxon>Pseudomonadati</taxon>
        <taxon>Pseudomonadota</taxon>
        <taxon>Alphaproteobacteria</taxon>
        <taxon>Sphingomonadales</taxon>
        <taxon>Sphingomonadaceae</taxon>
        <taxon>Sphingobium</taxon>
    </lineage>
</organism>
<reference evidence="5 6" key="1">
    <citation type="submission" date="2019-09" db="EMBL/GenBank/DDBJ databases">
        <authorList>
            <person name="Feng G."/>
        </authorList>
    </citation>
    <scope>NUCLEOTIDE SEQUENCE [LARGE SCALE GENOMIC DNA]</scope>
    <source>
        <strain evidence="4 5">KACC 19283</strain>
        <strain evidence="3 6">KACC 19284</strain>
    </source>
</reference>
<proteinExistence type="predicted"/>
<protein>
    <submittedName>
        <fullName evidence="4">DUF1311 domain-containing protein</fullName>
    </submittedName>
</protein>
<keyword evidence="6" id="KW-1185">Reference proteome</keyword>
<evidence type="ECO:0000313" key="3">
    <source>
        <dbReference type="EMBL" id="KAA9020844.1"/>
    </source>
</evidence>
<feature type="signal peptide" evidence="1">
    <location>
        <begin position="1"/>
        <end position="20"/>
    </location>
</feature>
<feature type="chain" id="PRO_5023809437" evidence="1">
    <location>
        <begin position="21"/>
        <end position="130"/>
    </location>
</feature>
<sequence>MRKFGIAVAIAFLLPVSAYAASCDAPRNGFDNVYCFAKVYMDLDRQLNENYVALMKLLNPAQKQVLRDGQRGWIAARDKQCYRSEGNSNAVNIDCALSTTRGRIQFLSDRLAECRGTGCNLSKLGRVGDS</sequence>
<dbReference type="EMBL" id="VYQA01000002">
    <property type="protein sequence ID" value="KAA9033171.1"/>
    <property type="molecule type" value="Genomic_DNA"/>
</dbReference>
<evidence type="ECO:0000313" key="6">
    <source>
        <dbReference type="Proteomes" id="UP000326364"/>
    </source>
</evidence>
<dbReference type="RefSeq" id="WP_120249463.1">
    <property type="nucleotide sequence ID" value="NZ_JBNNIY010000011.1"/>
</dbReference>
<evidence type="ECO:0000259" key="2">
    <source>
        <dbReference type="Pfam" id="PF07007"/>
    </source>
</evidence>
<dbReference type="Proteomes" id="UP000325933">
    <property type="component" value="Unassembled WGS sequence"/>
</dbReference>
<feature type="domain" description="Lysozyme inhibitor LprI-like N-terminal" evidence="2">
    <location>
        <begin position="33"/>
        <end position="107"/>
    </location>
</feature>
<evidence type="ECO:0000313" key="5">
    <source>
        <dbReference type="Proteomes" id="UP000325933"/>
    </source>
</evidence>
<dbReference type="EMBL" id="VYQB01000002">
    <property type="protein sequence ID" value="KAA9020844.1"/>
    <property type="molecule type" value="Genomic_DNA"/>
</dbReference>
<dbReference type="PANTHER" id="PTHR39176:SF1">
    <property type="entry name" value="PERIPLASMIC PROTEIN"/>
    <property type="match status" value="1"/>
</dbReference>
<evidence type="ECO:0000256" key="1">
    <source>
        <dbReference type="SAM" id="SignalP"/>
    </source>
</evidence>
<name>A0A5J5I7N3_9SPHN</name>
<dbReference type="PANTHER" id="PTHR39176">
    <property type="entry name" value="PERIPLASMIC PROTEIN-RELATED"/>
    <property type="match status" value="1"/>
</dbReference>
<dbReference type="Pfam" id="PF07007">
    <property type="entry name" value="LprI"/>
    <property type="match status" value="1"/>
</dbReference>
<dbReference type="Gene3D" id="1.20.1270.180">
    <property type="match status" value="1"/>
</dbReference>
<comment type="caution">
    <text evidence="4">The sequence shown here is derived from an EMBL/GenBank/DDBJ whole genome shotgun (WGS) entry which is preliminary data.</text>
</comment>